<gene>
    <name evidence="4" type="ORF">Q8A70_17140</name>
</gene>
<sequence>MSEQDIAASPSATPADDIVIRPAVAADRPFLISLDERLVEEAVVPEITRDQLIAFQSTYTREALDADKPGMATLIAVDGTGRPLGYIQLEPHHDMLTGETSGYVSILAVRAEAQGRGVAKRLLDAADDWAVRAGFRFLMLDVFASNATARRFYERRGFVDESLRLRRKLPD</sequence>
<dbReference type="Gene3D" id="3.40.630.30">
    <property type="match status" value="1"/>
</dbReference>
<reference evidence="5" key="1">
    <citation type="submission" date="2023-08" db="EMBL/GenBank/DDBJ databases">
        <title>Rhodospirillaceae gen. nov., a novel taxon isolated from the Yangtze River Yuezi River estuary sludge.</title>
        <authorList>
            <person name="Ruan L."/>
        </authorList>
    </citation>
    <scope>NUCLEOTIDE SEQUENCE [LARGE SCALE GENOMIC DNA]</scope>
    <source>
        <strain evidence="5">R-7</strain>
    </source>
</reference>
<accession>A0ABU0YR08</accession>
<dbReference type="RefSeq" id="WP_379957369.1">
    <property type="nucleotide sequence ID" value="NZ_JAUYVI010000005.1"/>
</dbReference>
<dbReference type="InterPro" id="IPR016181">
    <property type="entry name" value="Acyl_CoA_acyltransferase"/>
</dbReference>
<name>A0ABU0YR08_9PROT</name>
<comment type="caution">
    <text evidence="4">The sequence shown here is derived from an EMBL/GenBank/DDBJ whole genome shotgun (WGS) entry which is preliminary data.</text>
</comment>
<keyword evidence="2" id="KW-0012">Acyltransferase</keyword>
<proteinExistence type="predicted"/>
<evidence type="ECO:0000259" key="3">
    <source>
        <dbReference type="PROSITE" id="PS51186"/>
    </source>
</evidence>
<dbReference type="Proteomes" id="UP001230156">
    <property type="component" value="Unassembled WGS sequence"/>
</dbReference>
<dbReference type="SUPFAM" id="SSF55729">
    <property type="entry name" value="Acyl-CoA N-acyltransferases (Nat)"/>
    <property type="match status" value="1"/>
</dbReference>
<keyword evidence="1" id="KW-0808">Transferase</keyword>
<evidence type="ECO:0000313" key="4">
    <source>
        <dbReference type="EMBL" id="MDQ7249416.1"/>
    </source>
</evidence>
<dbReference type="PANTHER" id="PTHR43877">
    <property type="entry name" value="AMINOALKYLPHOSPHONATE N-ACETYLTRANSFERASE-RELATED-RELATED"/>
    <property type="match status" value="1"/>
</dbReference>
<organism evidence="4 5">
    <name type="scientific">Dongia sedimenti</name>
    <dbReference type="NCBI Taxonomy" id="3064282"/>
    <lineage>
        <taxon>Bacteria</taxon>
        <taxon>Pseudomonadati</taxon>
        <taxon>Pseudomonadota</taxon>
        <taxon>Alphaproteobacteria</taxon>
        <taxon>Rhodospirillales</taxon>
        <taxon>Dongiaceae</taxon>
        <taxon>Dongia</taxon>
    </lineage>
</organism>
<dbReference type="EMBL" id="JAUYVI010000005">
    <property type="protein sequence ID" value="MDQ7249416.1"/>
    <property type="molecule type" value="Genomic_DNA"/>
</dbReference>
<evidence type="ECO:0000313" key="5">
    <source>
        <dbReference type="Proteomes" id="UP001230156"/>
    </source>
</evidence>
<dbReference type="PANTHER" id="PTHR43877:SF2">
    <property type="entry name" value="AMINOALKYLPHOSPHONATE N-ACETYLTRANSFERASE-RELATED"/>
    <property type="match status" value="1"/>
</dbReference>
<dbReference type="CDD" id="cd04301">
    <property type="entry name" value="NAT_SF"/>
    <property type="match status" value="1"/>
</dbReference>
<evidence type="ECO:0000256" key="2">
    <source>
        <dbReference type="ARBA" id="ARBA00023315"/>
    </source>
</evidence>
<protein>
    <submittedName>
        <fullName evidence="4">GNAT family N-acetyltransferase</fullName>
    </submittedName>
</protein>
<dbReference type="InterPro" id="IPR050832">
    <property type="entry name" value="Bact_Acetyltransf"/>
</dbReference>
<evidence type="ECO:0000256" key="1">
    <source>
        <dbReference type="ARBA" id="ARBA00022679"/>
    </source>
</evidence>
<feature type="domain" description="N-acetyltransferase" evidence="3">
    <location>
        <begin position="18"/>
        <end position="171"/>
    </location>
</feature>
<dbReference type="Pfam" id="PF00583">
    <property type="entry name" value="Acetyltransf_1"/>
    <property type="match status" value="1"/>
</dbReference>
<keyword evidence="5" id="KW-1185">Reference proteome</keyword>
<dbReference type="InterPro" id="IPR000182">
    <property type="entry name" value="GNAT_dom"/>
</dbReference>
<dbReference type="PROSITE" id="PS51186">
    <property type="entry name" value="GNAT"/>
    <property type="match status" value="1"/>
</dbReference>